<dbReference type="PROSITE" id="PS50931">
    <property type="entry name" value="HTH_LYSR"/>
    <property type="match status" value="1"/>
</dbReference>
<dbReference type="Pfam" id="PF00126">
    <property type="entry name" value="HTH_1"/>
    <property type="match status" value="1"/>
</dbReference>
<dbReference type="Gene3D" id="3.40.190.10">
    <property type="entry name" value="Periplasmic binding protein-like II"/>
    <property type="match status" value="2"/>
</dbReference>
<dbReference type="RefSeq" id="WP_043446292.1">
    <property type="nucleotide sequence ID" value="NZ_CP009313.1"/>
</dbReference>
<feature type="domain" description="HTH lysR-type" evidence="5">
    <location>
        <begin position="7"/>
        <end position="65"/>
    </location>
</feature>
<name>A0A0B5DT52_9ACTN</name>
<protein>
    <submittedName>
        <fullName evidence="7">LysR family transcriptional regulator</fullName>
    </submittedName>
</protein>
<dbReference type="STRING" id="40318.SNOD_30410"/>
<keyword evidence="2" id="KW-0805">Transcription regulation</keyword>
<evidence type="ECO:0000256" key="1">
    <source>
        <dbReference type="ARBA" id="ARBA00009437"/>
    </source>
</evidence>
<evidence type="ECO:0000313" key="6">
    <source>
        <dbReference type="EMBL" id="AJE43831.1"/>
    </source>
</evidence>
<dbReference type="InterPro" id="IPR036388">
    <property type="entry name" value="WH-like_DNA-bd_sf"/>
</dbReference>
<dbReference type="KEGG" id="snq:CP978_30705"/>
<dbReference type="Proteomes" id="UP000031526">
    <property type="component" value="Chromosome"/>
</dbReference>
<dbReference type="SUPFAM" id="SSF46785">
    <property type="entry name" value="Winged helix' DNA-binding domain"/>
    <property type="match status" value="1"/>
</dbReference>
<keyword evidence="3" id="KW-0238">DNA-binding</keyword>
<evidence type="ECO:0000313" key="8">
    <source>
        <dbReference type="Proteomes" id="UP000031526"/>
    </source>
</evidence>
<dbReference type="EMBL" id="CP023747">
    <property type="protein sequence ID" value="QEV42337.1"/>
    <property type="molecule type" value="Genomic_DNA"/>
</dbReference>
<evidence type="ECO:0000256" key="3">
    <source>
        <dbReference type="ARBA" id="ARBA00023125"/>
    </source>
</evidence>
<dbReference type="EMBL" id="CP009313">
    <property type="protein sequence ID" value="AJE43831.1"/>
    <property type="molecule type" value="Genomic_DNA"/>
</dbReference>
<accession>A0A0B5DT52</accession>
<dbReference type="PANTHER" id="PTHR30346:SF0">
    <property type="entry name" value="HCA OPERON TRANSCRIPTIONAL ACTIVATOR HCAR"/>
    <property type="match status" value="1"/>
</dbReference>
<dbReference type="PANTHER" id="PTHR30346">
    <property type="entry name" value="TRANSCRIPTIONAL DUAL REGULATOR HCAR-RELATED"/>
    <property type="match status" value="1"/>
</dbReference>
<dbReference type="OrthoDB" id="3461141at2"/>
<evidence type="ECO:0000256" key="4">
    <source>
        <dbReference type="ARBA" id="ARBA00023163"/>
    </source>
</evidence>
<dbReference type="GO" id="GO:0003700">
    <property type="term" value="F:DNA-binding transcription factor activity"/>
    <property type="evidence" value="ECO:0007669"/>
    <property type="project" value="InterPro"/>
</dbReference>
<reference evidence="7 9" key="3">
    <citation type="submission" date="2017-09" db="EMBL/GenBank/DDBJ databases">
        <title>Streptomyces genome completion.</title>
        <authorList>
            <person name="Lee N."/>
            <person name="Cho B.-K."/>
        </authorList>
    </citation>
    <scope>NUCLEOTIDE SEQUENCE [LARGE SCALE GENOMIC DNA]</scope>
    <source>
        <strain evidence="7 9">ATCC 14899</strain>
    </source>
</reference>
<dbReference type="CDD" id="cd08412">
    <property type="entry name" value="PBP2_PAO1_like"/>
    <property type="match status" value="1"/>
</dbReference>
<evidence type="ECO:0000313" key="7">
    <source>
        <dbReference type="EMBL" id="QEV42337.1"/>
    </source>
</evidence>
<keyword evidence="8" id="KW-1185">Reference proteome</keyword>
<keyword evidence="4" id="KW-0804">Transcription</keyword>
<evidence type="ECO:0000313" key="9">
    <source>
        <dbReference type="Proteomes" id="UP000325763"/>
    </source>
</evidence>
<dbReference type="InterPro" id="IPR000847">
    <property type="entry name" value="LysR_HTH_N"/>
</dbReference>
<evidence type="ECO:0000259" key="5">
    <source>
        <dbReference type="PROSITE" id="PS50931"/>
    </source>
</evidence>
<gene>
    <name evidence="7" type="ORF">CP978_30705</name>
    <name evidence="6" type="ORF">SNOD_30410</name>
</gene>
<reference evidence="6 8" key="2">
    <citation type="journal article" date="2016" name="Appl. Microbiol. Biotechnol.">
        <title>Exploiting the genome sequence of Streptomyces nodosus for enhanced antibiotic production.</title>
        <authorList>
            <person name="Sweeney P."/>
            <person name="Murphy C.D."/>
            <person name="Caffrey P."/>
        </authorList>
    </citation>
    <scope>NUCLEOTIDE SEQUENCE [LARGE SCALE GENOMIC DNA]</scope>
    <source>
        <strain evidence="6 8">ATCC 14899</strain>
    </source>
</reference>
<reference evidence="8" key="1">
    <citation type="submission" date="2014-09" db="EMBL/GenBank/DDBJ databases">
        <title>Sequence of the Streptomyces nodosus genome.</title>
        <authorList>
            <person name="Sweeney P."/>
            <person name="Stephens N."/>
            <person name="Murphy C."/>
            <person name="Caffrey P."/>
        </authorList>
    </citation>
    <scope>NUCLEOTIDE SEQUENCE [LARGE SCALE GENOMIC DNA]</scope>
    <source>
        <strain evidence="8">ATCC 14899</strain>
    </source>
</reference>
<dbReference type="FunFam" id="1.10.10.10:FF:000001">
    <property type="entry name" value="LysR family transcriptional regulator"/>
    <property type="match status" value="1"/>
</dbReference>
<evidence type="ECO:0000256" key="2">
    <source>
        <dbReference type="ARBA" id="ARBA00023015"/>
    </source>
</evidence>
<dbReference type="Gene3D" id="1.10.10.10">
    <property type="entry name" value="Winged helix-like DNA-binding domain superfamily/Winged helix DNA-binding domain"/>
    <property type="match status" value="1"/>
</dbReference>
<dbReference type="Proteomes" id="UP000325763">
    <property type="component" value="Chromosome"/>
</dbReference>
<proteinExistence type="inferred from homology"/>
<dbReference type="InterPro" id="IPR036390">
    <property type="entry name" value="WH_DNA-bd_sf"/>
</dbReference>
<dbReference type="GO" id="GO:0032993">
    <property type="term" value="C:protein-DNA complex"/>
    <property type="evidence" value="ECO:0007669"/>
    <property type="project" value="TreeGrafter"/>
</dbReference>
<comment type="similarity">
    <text evidence="1">Belongs to the LysR transcriptional regulatory family.</text>
</comment>
<dbReference type="HOGENOM" id="CLU_039613_6_4_11"/>
<organism evidence="6 8">
    <name type="scientific">Streptomyces nodosus</name>
    <dbReference type="NCBI Taxonomy" id="40318"/>
    <lineage>
        <taxon>Bacteria</taxon>
        <taxon>Bacillati</taxon>
        <taxon>Actinomycetota</taxon>
        <taxon>Actinomycetes</taxon>
        <taxon>Kitasatosporales</taxon>
        <taxon>Streptomycetaceae</taxon>
        <taxon>Streptomyces</taxon>
    </lineage>
</organism>
<sequence length="316" mass="34023">MTSPVGFTLMQLRYFLVAAEAGSMTAASAELHIAQSAVSAAVQKLERDLRVQLFIRRRGQGLTLTPAGERLQQQARELLARALEVEGEARGSGGSLSGPVRVGCFVTLAPYYLPALFSECTRRYPGIEIDVMEAEAEQLLQSLRAGRIDFALTYDLGLSTDLELSGETIARAPAYAIVPADHPLAGRGSVELTELAGEPLVLLDLPYSRDYFRAMVAATGTAPDVRYRTQSYETVRSLVAQGLGYSVLNQRPATSQTYGGGEVAELELRDGHPPLEVKLAYVEGITQAARTRAVMELLRRLTPGRAAGGERGSLPG</sequence>
<dbReference type="AlphaFoldDB" id="A0A0B5DT52"/>
<dbReference type="GO" id="GO:0003677">
    <property type="term" value="F:DNA binding"/>
    <property type="evidence" value="ECO:0007669"/>
    <property type="project" value="UniProtKB-KW"/>
</dbReference>
<dbReference type="PRINTS" id="PR00039">
    <property type="entry name" value="HTHLYSR"/>
</dbReference>
<dbReference type="Pfam" id="PF03466">
    <property type="entry name" value="LysR_substrate"/>
    <property type="match status" value="1"/>
</dbReference>
<dbReference type="InterPro" id="IPR005119">
    <property type="entry name" value="LysR_subst-bd"/>
</dbReference>
<dbReference type="SUPFAM" id="SSF53850">
    <property type="entry name" value="Periplasmic binding protein-like II"/>
    <property type="match status" value="1"/>
</dbReference>